<evidence type="ECO:0000259" key="5">
    <source>
        <dbReference type="Pfam" id="PF12972"/>
    </source>
</evidence>
<feature type="domain" description="Alpha-N-acetylglucosaminidase tim-barrel" evidence="3">
    <location>
        <begin position="175"/>
        <end position="509"/>
    </location>
</feature>
<dbReference type="OrthoDB" id="64736at2759"/>
<evidence type="ECO:0000313" key="7">
    <source>
        <dbReference type="Proteomes" id="UP000440578"/>
    </source>
</evidence>
<dbReference type="PANTHER" id="PTHR12872">
    <property type="entry name" value="ALPHA-N-ACETYLGLUCOSAMINIDASE"/>
    <property type="match status" value="1"/>
</dbReference>
<gene>
    <name evidence="6" type="primary">NAGLU_1</name>
    <name evidence="6" type="ORF">FJT64_010062</name>
</gene>
<dbReference type="GO" id="GO:0016787">
    <property type="term" value="F:hydrolase activity"/>
    <property type="evidence" value="ECO:0007669"/>
    <property type="project" value="UniProtKB-KW"/>
</dbReference>
<protein>
    <submittedName>
        <fullName evidence="6">Alpha-N-acetylglucosaminidase</fullName>
    </submittedName>
</protein>
<feature type="chain" id="PRO_5025643227" evidence="2">
    <location>
        <begin position="27"/>
        <end position="759"/>
    </location>
</feature>
<accession>A0A6A4VML4</accession>
<evidence type="ECO:0000256" key="2">
    <source>
        <dbReference type="SAM" id="SignalP"/>
    </source>
</evidence>
<feature type="signal peptide" evidence="2">
    <location>
        <begin position="1"/>
        <end position="26"/>
    </location>
</feature>
<dbReference type="InterPro" id="IPR007781">
    <property type="entry name" value="NAGLU"/>
</dbReference>
<dbReference type="AlphaFoldDB" id="A0A6A4VML4"/>
<feature type="domain" description="Alpha-N-acetylglucosaminidase C-terminal" evidence="5">
    <location>
        <begin position="517"/>
        <end position="758"/>
    </location>
</feature>
<reference evidence="6 7" key="1">
    <citation type="submission" date="2019-07" db="EMBL/GenBank/DDBJ databases">
        <title>Draft genome assembly of a fouling barnacle, Amphibalanus amphitrite (Darwin, 1854): The first reference genome for Thecostraca.</title>
        <authorList>
            <person name="Kim W."/>
        </authorList>
    </citation>
    <scope>NUCLEOTIDE SEQUENCE [LARGE SCALE GENOMIC DNA]</scope>
    <source>
        <strain evidence="6">SNU_AA5</strain>
        <tissue evidence="6">Soma without cirri and trophi</tissue>
    </source>
</reference>
<dbReference type="Proteomes" id="UP000440578">
    <property type="component" value="Unassembled WGS sequence"/>
</dbReference>
<dbReference type="Gene3D" id="3.30.379.10">
    <property type="entry name" value="Chitobiase/beta-hexosaminidase domain 2-like"/>
    <property type="match status" value="1"/>
</dbReference>
<dbReference type="Pfam" id="PF12972">
    <property type="entry name" value="NAGLU_C"/>
    <property type="match status" value="1"/>
</dbReference>
<dbReference type="Pfam" id="PF12971">
    <property type="entry name" value="NAGLU_N"/>
    <property type="match status" value="1"/>
</dbReference>
<dbReference type="InterPro" id="IPR024732">
    <property type="entry name" value="NAGLU_C"/>
</dbReference>
<keyword evidence="1" id="KW-0378">Hydrolase</keyword>
<comment type="caution">
    <text evidence="6">The sequence shown here is derived from an EMBL/GenBank/DDBJ whole genome shotgun (WGS) entry which is preliminary data.</text>
</comment>
<keyword evidence="2" id="KW-0732">Signal</keyword>
<dbReference type="EMBL" id="VIIS01001848">
    <property type="protein sequence ID" value="KAF0291922.1"/>
    <property type="molecule type" value="Genomic_DNA"/>
</dbReference>
<evidence type="ECO:0000259" key="3">
    <source>
        <dbReference type="Pfam" id="PF05089"/>
    </source>
</evidence>
<evidence type="ECO:0000313" key="6">
    <source>
        <dbReference type="EMBL" id="KAF0291922.1"/>
    </source>
</evidence>
<dbReference type="Gene3D" id="1.20.120.670">
    <property type="entry name" value="N-acetyl-b-d-glucoasminidase"/>
    <property type="match status" value="1"/>
</dbReference>
<name>A0A6A4VML4_AMPAM</name>
<proteinExistence type="predicted"/>
<organism evidence="6 7">
    <name type="scientific">Amphibalanus amphitrite</name>
    <name type="common">Striped barnacle</name>
    <name type="synonym">Balanus amphitrite</name>
    <dbReference type="NCBI Taxonomy" id="1232801"/>
    <lineage>
        <taxon>Eukaryota</taxon>
        <taxon>Metazoa</taxon>
        <taxon>Ecdysozoa</taxon>
        <taxon>Arthropoda</taxon>
        <taxon>Crustacea</taxon>
        <taxon>Multicrustacea</taxon>
        <taxon>Cirripedia</taxon>
        <taxon>Thoracica</taxon>
        <taxon>Thoracicalcarea</taxon>
        <taxon>Balanomorpha</taxon>
        <taxon>Balanoidea</taxon>
        <taxon>Balanidae</taxon>
        <taxon>Amphibalaninae</taxon>
        <taxon>Amphibalanus</taxon>
    </lineage>
</organism>
<sequence>MVLGSRNIGFLLLAVLWLHMTPFVIGVRLPPIGHINTDEALASDTGSVLADWSAGGGGAEPDFSYPQLRPSTSDQQQESAVRELVYRLIPDRAVEFSFSVSAKLLDSAGRDLFTVRASSGHVHIEASTGVAASWGLHHYLKYGCAAHVSWDSDQLELPRPLPDFSATVRANDRFRYYQNVCTVSYSSVWWGWGRWQRELDWMALNGVNLALAFTGQELIWRRVFTQIGLEAAEVDHFFTGPAFLAWNRMGNLQRWAGPLSDAWHADQLTLAHQIIARMRELGITPVLPAFAGHVPQNFTRVFPDSNITQLEPWNDFNETFSSTLFLNPVDPMYEQIGNLFVAELEREFNGTEHIYNCDSFNEMTPPSSDPDYLAAAGNATLAAMTGADPQAVWLMQGWLFLNSFWEVPQAKAYLTSVPTGRMIVLDLHSDVKPLYGQFDSYYGQPFIWCMLHNFGGQLGLQGTVDQIVKGPFEGRTIANSSMVGTGLTMEGIFQNYVMYDLMLEMGWRKSSPDVVQWAADYSRRRYGPDISNHTTMADAWKFLITTVYNHTVKSVHFHGWFEAVKRPELISSAPPTDVDTVLMSLDLGHIGYFMVTSRPQLSPYPALWYNSSDLTAAWDRLVAGATADQVRAAANLRHDLVDVTREVLTGLLTTYHGRLVGAFSDNNTVLLREEGAVILELLADLDTVLNTDKDFLLGAWVKQAREAASSEEEGVQFVYNLLNQLTLWGPRANIVDYAAKQWSGLMRDYYRARWRVFIT</sequence>
<dbReference type="InterPro" id="IPR024240">
    <property type="entry name" value="NAGLU_N"/>
</dbReference>
<dbReference type="Pfam" id="PF05089">
    <property type="entry name" value="NAGLU"/>
    <property type="match status" value="1"/>
</dbReference>
<dbReference type="Gene3D" id="3.20.20.80">
    <property type="entry name" value="Glycosidases"/>
    <property type="match status" value="1"/>
</dbReference>
<keyword evidence="7" id="KW-1185">Reference proteome</keyword>
<dbReference type="InterPro" id="IPR024733">
    <property type="entry name" value="NAGLU_tim-barrel"/>
</dbReference>
<feature type="domain" description="Alpha-N-acetylglucosaminidase N-terminal" evidence="4">
    <location>
        <begin position="80"/>
        <end position="162"/>
    </location>
</feature>
<dbReference type="InterPro" id="IPR029018">
    <property type="entry name" value="Hex-like_dom2"/>
</dbReference>
<evidence type="ECO:0000259" key="4">
    <source>
        <dbReference type="Pfam" id="PF12971"/>
    </source>
</evidence>
<dbReference type="PANTHER" id="PTHR12872:SF1">
    <property type="entry name" value="ALPHA-N-ACETYLGLUCOSAMINIDASE"/>
    <property type="match status" value="1"/>
</dbReference>
<evidence type="ECO:0000256" key="1">
    <source>
        <dbReference type="ARBA" id="ARBA00022801"/>
    </source>
</evidence>